<name>A0ABS1VC34_9PROT</name>
<evidence type="ECO:0000313" key="2">
    <source>
        <dbReference type="EMBL" id="MBL6459213.1"/>
    </source>
</evidence>
<organism evidence="2 3">
    <name type="scientific">Belnapia mucosa</name>
    <dbReference type="NCBI Taxonomy" id="2804532"/>
    <lineage>
        <taxon>Bacteria</taxon>
        <taxon>Pseudomonadati</taxon>
        <taxon>Pseudomonadota</taxon>
        <taxon>Alphaproteobacteria</taxon>
        <taxon>Acetobacterales</taxon>
        <taxon>Roseomonadaceae</taxon>
        <taxon>Belnapia</taxon>
    </lineage>
</organism>
<keyword evidence="1" id="KW-1133">Transmembrane helix</keyword>
<evidence type="ECO:0000313" key="3">
    <source>
        <dbReference type="Proteomes" id="UP000606490"/>
    </source>
</evidence>
<accession>A0ABS1VC34</accession>
<gene>
    <name evidence="2" type="ORF">JMJ55_28220</name>
</gene>
<dbReference type="RefSeq" id="WP_202828945.1">
    <property type="nucleotide sequence ID" value="NZ_JAEUXJ010000029.1"/>
</dbReference>
<keyword evidence="1" id="KW-0472">Membrane</keyword>
<reference evidence="2 3" key="1">
    <citation type="submission" date="2021-01" db="EMBL/GenBank/DDBJ databases">
        <title>Belnapia mucosa sp. nov. and Belnapia arida sp. nov., isolated from the Tabernas Desert (Almeria, Spain).</title>
        <authorList>
            <person name="Molina-Menor E."/>
            <person name="Vidal-Verdu A."/>
            <person name="Calonge A."/>
            <person name="Satari L."/>
            <person name="Pereto Magraner J."/>
            <person name="Porcar Miralles M."/>
        </authorList>
    </citation>
    <scope>NUCLEOTIDE SEQUENCE [LARGE SCALE GENOMIC DNA]</scope>
    <source>
        <strain evidence="2 3">T6</strain>
    </source>
</reference>
<keyword evidence="1" id="KW-0812">Transmembrane</keyword>
<proteinExistence type="predicted"/>
<dbReference type="EMBL" id="JAEUXJ010000029">
    <property type="protein sequence ID" value="MBL6459213.1"/>
    <property type="molecule type" value="Genomic_DNA"/>
</dbReference>
<protein>
    <submittedName>
        <fullName evidence="2">Uncharacterized protein</fullName>
    </submittedName>
</protein>
<keyword evidence="3" id="KW-1185">Reference proteome</keyword>
<sequence length="88" mass="9511">MRHPVLSHIRDHAWLWIAGSFLLGLALGWAGLATPAALFIMFSGILIIVRSQGTDILTIVTTNPVAAVEDTKGDDTVQAAPLRETPHR</sequence>
<evidence type="ECO:0000256" key="1">
    <source>
        <dbReference type="SAM" id="Phobius"/>
    </source>
</evidence>
<feature type="transmembrane region" description="Helical" evidence="1">
    <location>
        <begin position="20"/>
        <end position="49"/>
    </location>
</feature>
<dbReference type="Proteomes" id="UP000606490">
    <property type="component" value="Unassembled WGS sequence"/>
</dbReference>
<comment type="caution">
    <text evidence="2">The sequence shown here is derived from an EMBL/GenBank/DDBJ whole genome shotgun (WGS) entry which is preliminary data.</text>
</comment>